<dbReference type="GO" id="GO:0017000">
    <property type="term" value="P:antibiotic biosynthetic process"/>
    <property type="evidence" value="ECO:0007669"/>
    <property type="project" value="UniProtKB-ARBA"/>
</dbReference>
<dbReference type="InterPro" id="IPR023213">
    <property type="entry name" value="CAT-like_dom_sf"/>
</dbReference>
<dbReference type="SMART" id="SM00823">
    <property type="entry name" value="PKS_PP"/>
    <property type="match status" value="1"/>
</dbReference>
<dbReference type="InterPro" id="IPR010071">
    <property type="entry name" value="AA_adenyl_dom"/>
</dbReference>
<dbReference type="Pfam" id="PF00668">
    <property type="entry name" value="Condensation"/>
    <property type="match status" value="1"/>
</dbReference>
<dbReference type="FunFam" id="3.40.50.980:FF:000002">
    <property type="entry name" value="Enterobactin synthetase component F"/>
    <property type="match status" value="1"/>
</dbReference>
<dbReference type="InterPro" id="IPR036736">
    <property type="entry name" value="ACP-like_sf"/>
</dbReference>
<dbReference type="Pfam" id="PF00501">
    <property type="entry name" value="AMP-binding"/>
    <property type="match status" value="1"/>
</dbReference>
<dbReference type="GO" id="GO:0005737">
    <property type="term" value="C:cytoplasm"/>
    <property type="evidence" value="ECO:0007669"/>
    <property type="project" value="TreeGrafter"/>
</dbReference>
<dbReference type="NCBIfam" id="TIGR01746">
    <property type="entry name" value="Thioester-redct"/>
    <property type="match status" value="1"/>
</dbReference>
<dbReference type="InterPro" id="IPR010080">
    <property type="entry name" value="Thioester_reductase-like_dom"/>
</dbReference>
<dbReference type="CDD" id="cd19543">
    <property type="entry name" value="DCL_NRPS"/>
    <property type="match status" value="1"/>
</dbReference>
<dbReference type="Pfam" id="PF07993">
    <property type="entry name" value="NAD_binding_4"/>
    <property type="match status" value="2"/>
</dbReference>
<dbReference type="PANTHER" id="PTHR45527:SF1">
    <property type="entry name" value="FATTY ACID SYNTHASE"/>
    <property type="match status" value="1"/>
</dbReference>
<dbReference type="FunFam" id="3.40.50.12780:FF:000012">
    <property type="entry name" value="Non-ribosomal peptide synthetase"/>
    <property type="match status" value="1"/>
</dbReference>
<evidence type="ECO:0000256" key="2">
    <source>
        <dbReference type="ARBA" id="ARBA00022450"/>
    </source>
</evidence>
<dbReference type="Proteomes" id="UP000595636">
    <property type="component" value="Chromosome"/>
</dbReference>
<evidence type="ECO:0000313" key="6">
    <source>
        <dbReference type="EMBL" id="QQM46271.1"/>
    </source>
</evidence>
<gene>
    <name evidence="6" type="ORF">JEQ17_47250</name>
</gene>
<dbReference type="InterPro" id="IPR020806">
    <property type="entry name" value="PKS_PP-bd"/>
</dbReference>
<dbReference type="EMBL" id="CP066831">
    <property type="protein sequence ID" value="QQM46271.1"/>
    <property type="molecule type" value="Genomic_DNA"/>
</dbReference>
<evidence type="ECO:0000256" key="3">
    <source>
        <dbReference type="ARBA" id="ARBA00022553"/>
    </source>
</evidence>
<dbReference type="InterPro" id="IPR001242">
    <property type="entry name" value="Condensation_dom"/>
</dbReference>
<keyword evidence="3" id="KW-0597">Phosphoprotein</keyword>
<dbReference type="CDD" id="cd17646">
    <property type="entry name" value="A_NRPS_AB3403-like"/>
    <property type="match status" value="1"/>
</dbReference>
<accession>A0A7T7L4M1</accession>
<dbReference type="NCBIfam" id="TIGR01733">
    <property type="entry name" value="AA-adenyl-dom"/>
    <property type="match status" value="1"/>
</dbReference>
<evidence type="ECO:0000259" key="5">
    <source>
        <dbReference type="PROSITE" id="PS50075"/>
    </source>
</evidence>
<dbReference type="GO" id="GO:0031177">
    <property type="term" value="F:phosphopantetheine binding"/>
    <property type="evidence" value="ECO:0007669"/>
    <property type="project" value="InterPro"/>
</dbReference>
<evidence type="ECO:0000256" key="1">
    <source>
        <dbReference type="ARBA" id="ARBA00001957"/>
    </source>
</evidence>
<dbReference type="Gene3D" id="3.30.559.30">
    <property type="entry name" value="Nonribosomal peptide synthetase, condensation domain"/>
    <property type="match status" value="1"/>
</dbReference>
<dbReference type="Gene3D" id="3.30.559.10">
    <property type="entry name" value="Chloramphenicol acetyltransferase-like domain"/>
    <property type="match status" value="1"/>
</dbReference>
<dbReference type="GO" id="GO:0044550">
    <property type="term" value="P:secondary metabolite biosynthetic process"/>
    <property type="evidence" value="ECO:0007669"/>
    <property type="project" value="TreeGrafter"/>
</dbReference>
<dbReference type="SUPFAM" id="SSF51735">
    <property type="entry name" value="NAD(P)-binding Rossmann-fold domains"/>
    <property type="match status" value="1"/>
</dbReference>
<organism evidence="6 7">
    <name type="scientific">Streptomyces liliifuscus</name>
    <dbReference type="NCBI Taxonomy" id="2797636"/>
    <lineage>
        <taxon>Bacteria</taxon>
        <taxon>Bacillati</taxon>
        <taxon>Actinomycetota</taxon>
        <taxon>Actinomycetes</taxon>
        <taxon>Kitasatosporales</taxon>
        <taxon>Streptomycetaceae</taxon>
        <taxon>Streptomyces</taxon>
    </lineage>
</organism>
<dbReference type="SUPFAM" id="SSF47336">
    <property type="entry name" value="ACP-like"/>
    <property type="match status" value="1"/>
</dbReference>
<reference evidence="6 7" key="1">
    <citation type="submission" date="2020-12" db="EMBL/GenBank/DDBJ databases">
        <title>A novel species.</title>
        <authorList>
            <person name="Li K."/>
        </authorList>
    </citation>
    <scope>NUCLEOTIDE SEQUENCE [LARGE SCALE GENOMIC DNA]</scope>
    <source>
        <strain evidence="6 7">ZYC-3</strain>
    </source>
</reference>
<dbReference type="SUPFAM" id="SSF56801">
    <property type="entry name" value="Acetyl-CoA synthetase-like"/>
    <property type="match status" value="1"/>
</dbReference>
<evidence type="ECO:0000313" key="7">
    <source>
        <dbReference type="Proteomes" id="UP000595636"/>
    </source>
</evidence>
<dbReference type="GO" id="GO:0043041">
    <property type="term" value="P:amino acid activation for nonribosomal peptide biosynthetic process"/>
    <property type="evidence" value="ECO:0007669"/>
    <property type="project" value="TreeGrafter"/>
</dbReference>
<dbReference type="InterPro" id="IPR000873">
    <property type="entry name" value="AMP-dep_synth/lig_dom"/>
</dbReference>
<dbReference type="GO" id="GO:0008610">
    <property type="term" value="P:lipid biosynthetic process"/>
    <property type="evidence" value="ECO:0007669"/>
    <property type="project" value="UniProtKB-ARBA"/>
</dbReference>
<dbReference type="InterPro" id="IPR045851">
    <property type="entry name" value="AMP-bd_C_sf"/>
</dbReference>
<name>A0A7T7L4M1_9ACTN</name>
<dbReference type="Pfam" id="PF00550">
    <property type="entry name" value="PP-binding"/>
    <property type="match status" value="1"/>
</dbReference>
<sequence length="1403" mass="154617">MPLEDLYPLSALQQGLLFETLADSEGARYVQQIRWRAEGPLDVRRYRSAWQRVVDRHAVLRTFVASGEGGEPLQAVLASAALPVTEQDWRGMPEAERDEQLELYCRTDRARGIVPETAPLCRLSLIRLGESTWESVWTFHHLLLDGWSIGRLINELGPLYLDPGAELPEPPPYRDYIAWLADQDTGAAHAHWRSYLDGFDAPVPLSLPTGDPGTQEPVAECTHVLEQRTEERLRKTARRIRVTPGVLVQAAWAVVLSRYTDRDDIVFGTTVSGRPPSLPRVEEMVGLFINTVPVRARTRPGMTAAELVRKLQSGQLDREPYEHTSLYDIGKETELPPGTALFDTLCIYENYPVSAPFPDERIIPDVDLVQGRNTEITNYALTISVVPQDRLRIFASFDPRRFDPAAVQRLLGHYAKVLDQIAEDPERPLGRITLADPAERALLRRWTTGPTLDVPSRTVHDLVEQTAVAHPDRVAVVDDATGRELTYRQLTRRADLVAGALVDHGVKAGDLVGVCLPRGPELVTALLGVLRAGAAYLPLRPELPRARLEFMIEDARPTAVVGCSGADAPTGIDIDLVALGLIGDAVADPVDTAVRTRLPRAGADSLAYCLYTSGSTGHPKGVLIEHRGLVNRLAGMQESHRLRAEDSVLHKTPLDFDVSAWELFWPLITGARLVLAAPHAHQDPVQLARTIERRNITVTHFVPSLLAEFVRVADAGQLRSLRLVVCSGEVLPSPVARRLTELCEAELYNLYGPTEASIDVCAHRVRRPVTDALLPIGRPVHNTELHVLDHRMEPVPIGATGELCIGGVQLARGYLRRPELTGQRFPVHPYEPGQRLYRTGDLARWRADGVLDFLGRADHQVKLNGMRVEPGEIEHTLMELDGIAHALVSVSEGRLHVHLVADGERPDVAALRAALARTLPDHMIPSAWHWLDSLPTLPNGKADRSRILASAGTAAQRSTRYTAPRGGTEELVARVWREILGIERVGAHDDFRELGGGSLDLVKIAFRLREELGRPVELRELVRHSTVAALAATLDGRVPDDDTSWSAQDERLDLPERLPARATTRSGDVLLTGATGFLGAFLLTELLARAPGRIHCLVRAGSEDDARKRLEENLRRYGLSVPTDRLHPVPGDLGRPRLDLTAEDFERLGARLGLIVHAGARVDMLASYDQLAPVNIGGTRELLRLATAGRLTPLHYVSTGDPKDELVRSHVGYGLTKWRAERLVDAAREAGVPAGIIRLPRLTGDTRRGMWNHRDLAVRLLQLVLETGAAPPLGIEEWVPVDEAARLIASTALAEEEGGLFTVTAQQPVFLDGLIELIRSEGRTVAAVSGEEWETTLAERFPLEHELLRALAEESPAEHSPQSIADWGVLPQDAFTALPARGVDEALLRRYATQLSSQTTPWE</sequence>
<dbReference type="Gene3D" id="3.30.300.30">
    <property type="match status" value="1"/>
</dbReference>
<dbReference type="Gene3D" id="1.10.1200.10">
    <property type="entry name" value="ACP-like"/>
    <property type="match status" value="1"/>
</dbReference>
<dbReference type="RefSeq" id="WP_200401104.1">
    <property type="nucleotide sequence ID" value="NZ_CP066831.1"/>
</dbReference>
<dbReference type="PANTHER" id="PTHR45527">
    <property type="entry name" value="NONRIBOSOMAL PEPTIDE SYNTHETASE"/>
    <property type="match status" value="1"/>
</dbReference>
<dbReference type="InterPro" id="IPR036291">
    <property type="entry name" value="NAD(P)-bd_dom_sf"/>
</dbReference>
<keyword evidence="4" id="KW-0436">Ligase</keyword>
<keyword evidence="2" id="KW-0596">Phosphopantetheine</keyword>
<dbReference type="Gene3D" id="3.40.50.980">
    <property type="match status" value="2"/>
</dbReference>
<dbReference type="FunFam" id="2.30.38.10:FF:000001">
    <property type="entry name" value="Non-ribosomal peptide synthetase PvdI"/>
    <property type="match status" value="1"/>
</dbReference>
<evidence type="ECO:0000256" key="4">
    <source>
        <dbReference type="ARBA" id="ARBA00022598"/>
    </source>
</evidence>
<dbReference type="Gene3D" id="2.30.38.10">
    <property type="entry name" value="Luciferase, Domain 3"/>
    <property type="match status" value="1"/>
</dbReference>
<proteinExistence type="predicted"/>
<feature type="domain" description="Carrier" evidence="5">
    <location>
        <begin position="963"/>
        <end position="1038"/>
    </location>
</feature>
<protein>
    <submittedName>
        <fullName evidence="6">Amino acid adenylation domain-containing protein</fullName>
    </submittedName>
</protein>
<dbReference type="Gene3D" id="3.40.50.720">
    <property type="entry name" value="NAD(P)-binding Rossmann-like Domain"/>
    <property type="match status" value="1"/>
</dbReference>
<keyword evidence="7" id="KW-1185">Reference proteome</keyword>
<comment type="cofactor">
    <cofactor evidence="1">
        <name>pantetheine 4'-phosphate</name>
        <dbReference type="ChEBI" id="CHEBI:47942"/>
    </cofactor>
</comment>
<dbReference type="SUPFAM" id="SSF52777">
    <property type="entry name" value="CoA-dependent acyltransferases"/>
    <property type="match status" value="2"/>
</dbReference>
<dbReference type="GO" id="GO:0016874">
    <property type="term" value="F:ligase activity"/>
    <property type="evidence" value="ECO:0007669"/>
    <property type="project" value="UniProtKB-KW"/>
</dbReference>
<dbReference type="InterPro" id="IPR013120">
    <property type="entry name" value="FAR_NAD-bd"/>
</dbReference>
<dbReference type="InterPro" id="IPR009081">
    <property type="entry name" value="PP-bd_ACP"/>
</dbReference>
<dbReference type="PROSITE" id="PS50075">
    <property type="entry name" value="CARRIER"/>
    <property type="match status" value="1"/>
</dbReference>
<dbReference type="KEGG" id="slf:JEQ17_47250"/>